<name>A0A0B7AYK2_9EUPU</name>
<proteinExistence type="predicted"/>
<sequence>MERNKSTDFRILGVYTRMLYSVYKKYDNHDKIKSSDLRQAFHDLHLYPSHSQIQEMVHCAGECGRKCDSDHVTFGEFAVLVDELQHHYEIESPLGLPKSMIRNKSAGFIARRNRKESLANFQVFLGGSCGSSLQPSKWRSETAIPFLKKETITFYNPQVNTWRPELVELEDRAKNAAQLQFFMIDNNTRSVVAVCEIAYLVGCGRQIIVVFSNFSLDVEEVAMEKTSDREREDIMRARNVLMDIVERNGIPVFQDLEAALRCAAVHLKQSVKVQDLTVTHGALPVKHGHVLVGEALLKLRESFNSIAGSSDGHMSKEDVVLGYRCYTGEELNISWLQHLRPQQNTFTFEEFCCLVTEYRRKRPSVMSILTTKLISPVMWLLDKFKRNDQHSESMDDVYDVYLGGSCGAANWREE</sequence>
<accession>A0A0B7AYK2</accession>
<dbReference type="PANTHER" id="PTHR36300">
    <property type="entry name" value="RAW, ISOFORM A"/>
    <property type="match status" value="1"/>
</dbReference>
<dbReference type="EMBL" id="HACG01039284">
    <property type="protein sequence ID" value="CEK86149.1"/>
    <property type="molecule type" value="Transcribed_RNA"/>
</dbReference>
<dbReference type="GO" id="GO:0005886">
    <property type="term" value="C:plasma membrane"/>
    <property type="evidence" value="ECO:0007669"/>
    <property type="project" value="TreeGrafter"/>
</dbReference>
<dbReference type="SUPFAM" id="SSF47473">
    <property type="entry name" value="EF-hand"/>
    <property type="match status" value="1"/>
</dbReference>
<evidence type="ECO:0000313" key="1">
    <source>
        <dbReference type="EMBL" id="CEK86145.1"/>
    </source>
</evidence>
<reference evidence="2" key="1">
    <citation type="submission" date="2014-12" db="EMBL/GenBank/DDBJ databases">
        <title>Insight into the proteome of Arion vulgaris.</title>
        <authorList>
            <person name="Aradska J."/>
            <person name="Bulat T."/>
            <person name="Smidak R."/>
            <person name="Sarate P."/>
            <person name="Gangsoo J."/>
            <person name="Sialana F."/>
            <person name="Bilban M."/>
            <person name="Lubec G."/>
        </authorList>
    </citation>
    <scope>NUCLEOTIDE SEQUENCE</scope>
    <source>
        <tissue evidence="2">Skin</tissue>
    </source>
</reference>
<evidence type="ECO:0000313" key="2">
    <source>
        <dbReference type="EMBL" id="CEK86149.1"/>
    </source>
</evidence>
<dbReference type="EMBL" id="HACG01039280">
    <property type="protein sequence ID" value="CEK86145.1"/>
    <property type="molecule type" value="Transcribed_RNA"/>
</dbReference>
<protein>
    <recommendedName>
        <fullName evidence="3">EF-hand domain-containing protein</fullName>
    </recommendedName>
</protein>
<dbReference type="AlphaFoldDB" id="A0A0B7AYK2"/>
<organism evidence="2">
    <name type="scientific">Arion vulgaris</name>
    <dbReference type="NCBI Taxonomy" id="1028688"/>
    <lineage>
        <taxon>Eukaryota</taxon>
        <taxon>Metazoa</taxon>
        <taxon>Spiralia</taxon>
        <taxon>Lophotrochozoa</taxon>
        <taxon>Mollusca</taxon>
        <taxon>Gastropoda</taxon>
        <taxon>Heterobranchia</taxon>
        <taxon>Euthyneura</taxon>
        <taxon>Panpulmonata</taxon>
        <taxon>Eupulmonata</taxon>
        <taxon>Stylommatophora</taxon>
        <taxon>Helicina</taxon>
        <taxon>Arionoidea</taxon>
        <taxon>Arionidae</taxon>
        <taxon>Arion</taxon>
    </lineage>
</organism>
<dbReference type="Gene3D" id="3.40.50.450">
    <property type="match status" value="1"/>
</dbReference>
<gene>
    <name evidence="2" type="primary">ORF152192</name>
    <name evidence="1" type="synonym">ORF152160</name>
</gene>
<dbReference type="InterPro" id="IPR039470">
    <property type="entry name" value="Nuc_deoxyri_tr2"/>
</dbReference>
<dbReference type="Pfam" id="PF15891">
    <property type="entry name" value="Nuc_deoxyri_tr2"/>
    <property type="match status" value="1"/>
</dbReference>
<dbReference type="InterPro" id="IPR011992">
    <property type="entry name" value="EF-hand-dom_pair"/>
</dbReference>
<evidence type="ECO:0008006" key="3">
    <source>
        <dbReference type="Google" id="ProtNLM"/>
    </source>
</evidence>
<dbReference type="PANTHER" id="PTHR36300:SF1">
    <property type="entry name" value="RAW, ISOFORM A"/>
    <property type="match status" value="1"/>
</dbReference>